<organism evidence="7 8">
    <name type="scientific">Rhizoctonia solani</name>
    <dbReference type="NCBI Taxonomy" id="456999"/>
    <lineage>
        <taxon>Eukaryota</taxon>
        <taxon>Fungi</taxon>
        <taxon>Dikarya</taxon>
        <taxon>Basidiomycota</taxon>
        <taxon>Agaricomycotina</taxon>
        <taxon>Agaricomycetes</taxon>
        <taxon>Cantharellales</taxon>
        <taxon>Ceratobasidiaceae</taxon>
        <taxon>Rhizoctonia</taxon>
    </lineage>
</organism>
<dbReference type="InterPro" id="IPR038213">
    <property type="entry name" value="IFI6/IFI27-like_sf"/>
</dbReference>
<evidence type="ECO:0000313" key="8">
    <source>
        <dbReference type="Proteomes" id="UP000663888"/>
    </source>
</evidence>
<dbReference type="InterPro" id="IPR009311">
    <property type="entry name" value="IFI6/IFI27-like"/>
</dbReference>
<reference evidence="7" key="1">
    <citation type="submission" date="2021-01" db="EMBL/GenBank/DDBJ databases">
        <authorList>
            <person name="Kaushik A."/>
        </authorList>
    </citation>
    <scope>NUCLEOTIDE SEQUENCE</scope>
    <source>
        <strain evidence="7">AG4-R118</strain>
    </source>
</reference>
<dbReference type="GO" id="GO:0016020">
    <property type="term" value="C:membrane"/>
    <property type="evidence" value="ECO:0007669"/>
    <property type="project" value="UniProtKB-SubCell"/>
</dbReference>
<protein>
    <submittedName>
        <fullName evidence="7">Uncharacterized protein</fullName>
    </submittedName>
</protein>
<evidence type="ECO:0000256" key="3">
    <source>
        <dbReference type="ARBA" id="ARBA00022692"/>
    </source>
</evidence>
<gene>
    <name evidence="7" type="ORF">RDB_LOCUS118803</name>
</gene>
<evidence type="ECO:0000256" key="4">
    <source>
        <dbReference type="ARBA" id="ARBA00022989"/>
    </source>
</evidence>
<sequence>MVKPNVSAAIWALSLSTPIGLLFAFNWQPARIVVAKEHVWKQLTKPIASQSLSEFLLRPEIRNVLIVWFVVFWICLVIPLALGFGPAGVIGGSLAAWFRSTMYGAFTPAGGLFAVMTSVGMLGIACPPIVIPSVIVATLATLAAW</sequence>
<proteinExistence type="inferred from homology"/>
<keyword evidence="4 6" id="KW-1133">Transmembrane helix</keyword>
<keyword evidence="5 6" id="KW-0472">Membrane</keyword>
<evidence type="ECO:0000256" key="1">
    <source>
        <dbReference type="ARBA" id="ARBA00004141"/>
    </source>
</evidence>
<evidence type="ECO:0000256" key="6">
    <source>
        <dbReference type="SAM" id="Phobius"/>
    </source>
</evidence>
<feature type="transmembrane region" description="Helical" evidence="6">
    <location>
        <begin position="65"/>
        <end position="98"/>
    </location>
</feature>
<feature type="transmembrane region" description="Helical" evidence="6">
    <location>
        <begin position="6"/>
        <end position="27"/>
    </location>
</feature>
<dbReference type="Gene3D" id="6.10.110.10">
    <property type="match status" value="1"/>
</dbReference>
<dbReference type="EMBL" id="CAJMWX010001256">
    <property type="protein sequence ID" value="CAE6477640.1"/>
    <property type="molecule type" value="Genomic_DNA"/>
</dbReference>
<evidence type="ECO:0000256" key="5">
    <source>
        <dbReference type="ARBA" id="ARBA00023136"/>
    </source>
</evidence>
<comment type="similarity">
    <text evidence="2">Belongs to the IFI6/IFI27 family.</text>
</comment>
<accession>A0A8H3H0H4</accession>
<dbReference type="Pfam" id="PF06140">
    <property type="entry name" value="Ifi-6-16"/>
    <property type="match status" value="1"/>
</dbReference>
<keyword evidence="3 6" id="KW-0812">Transmembrane</keyword>
<name>A0A8H3H0H4_9AGAM</name>
<dbReference type="AlphaFoldDB" id="A0A8H3H0H4"/>
<comment type="caution">
    <text evidence="7">The sequence shown here is derived from an EMBL/GenBank/DDBJ whole genome shotgun (WGS) entry which is preliminary data.</text>
</comment>
<evidence type="ECO:0000313" key="7">
    <source>
        <dbReference type="EMBL" id="CAE6477640.1"/>
    </source>
</evidence>
<feature type="transmembrane region" description="Helical" evidence="6">
    <location>
        <begin position="118"/>
        <end position="144"/>
    </location>
</feature>
<comment type="subcellular location">
    <subcellularLocation>
        <location evidence="1">Membrane</location>
        <topology evidence="1">Multi-pass membrane protein</topology>
    </subcellularLocation>
</comment>
<evidence type="ECO:0000256" key="2">
    <source>
        <dbReference type="ARBA" id="ARBA00007262"/>
    </source>
</evidence>
<dbReference type="Proteomes" id="UP000663888">
    <property type="component" value="Unassembled WGS sequence"/>
</dbReference>